<dbReference type="PANTHER" id="PTHR35040">
    <property type="match status" value="1"/>
</dbReference>
<keyword evidence="2" id="KW-1185">Reference proteome</keyword>
<evidence type="ECO:0008006" key="3">
    <source>
        <dbReference type="Google" id="ProtNLM"/>
    </source>
</evidence>
<name>A0A7U2FDE4_PHANO</name>
<dbReference type="RefSeq" id="XP_001804423.1">
    <property type="nucleotide sequence ID" value="XM_001804371.1"/>
</dbReference>
<dbReference type="OrthoDB" id="5342184at2759"/>
<dbReference type="Pfam" id="PF12138">
    <property type="entry name" value="Spherulin4"/>
    <property type="match status" value="1"/>
</dbReference>
<organism evidence="1 2">
    <name type="scientific">Phaeosphaeria nodorum (strain SN15 / ATCC MYA-4574 / FGSC 10173)</name>
    <name type="common">Glume blotch fungus</name>
    <name type="synonym">Parastagonospora nodorum</name>
    <dbReference type="NCBI Taxonomy" id="321614"/>
    <lineage>
        <taxon>Eukaryota</taxon>
        <taxon>Fungi</taxon>
        <taxon>Dikarya</taxon>
        <taxon>Ascomycota</taxon>
        <taxon>Pezizomycotina</taxon>
        <taxon>Dothideomycetes</taxon>
        <taxon>Pleosporomycetidae</taxon>
        <taxon>Pleosporales</taxon>
        <taxon>Pleosporineae</taxon>
        <taxon>Phaeosphaeriaceae</taxon>
        <taxon>Parastagonospora</taxon>
    </lineage>
</organism>
<evidence type="ECO:0000313" key="1">
    <source>
        <dbReference type="EMBL" id="QRD02983.1"/>
    </source>
</evidence>
<dbReference type="Proteomes" id="UP000663193">
    <property type="component" value="Chromosome 14"/>
</dbReference>
<dbReference type="KEGG" id="pno:SNOG_14227"/>
<accession>A0A7U2FDE4</accession>
<dbReference type="AlphaFoldDB" id="A0A7U2FDE4"/>
<gene>
    <name evidence="1" type="ORF">JI435_142270</name>
</gene>
<sequence>MAGSILVPLYVYPSGGAWEPVFAMATSFPQVQFTAVINVHDGPGYGALPDPEYSHAITTLNGFSNVRTVGYVATTWCERDLSSALDDVAAYSFWGEYQDSLAIDGIFVDETPTQYSQAFDSYLQTIAQAVHASDGLKEGYIGRVTFSYRRWCCRGRTEARFPRSLQQFCMLLHRSYMPDPDLCSHNAWYWYPLHRQLQARRADIVPQSIIQAHFLTHNSSETPPLRIITRSDRI</sequence>
<proteinExistence type="predicted"/>
<dbReference type="PANTHER" id="PTHR35040:SF7">
    <property type="entry name" value="FIBRONECTIN TYPE-III DOMAIN-CONTAINING PROTEIN-RELATED"/>
    <property type="match status" value="1"/>
</dbReference>
<dbReference type="InterPro" id="IPR021986">
    <property type="entry name" value="Spherulin4"/>
</dbReference>
<reference evidence="2" key="1">
    <citation type="journal article" date="2021" name="BMC Genomics">
        <title>Chromosome-level genome assembly and manually-curated proteome of model necrotroph Parastagonospora nodorum Sn15 reveals a genome-wide trove of candidate effector homologs, and redundancy of virulence-related functions within an accessory chromosome.</title>
        <authorList>
            <person name="Bertazzoni S."/>
            <person name="Jones D.A.B."/>
            <person name="Phan H.T."/>
            <person name="Tan K.-C."/>
            <person name="Hane J.K."/>
        </authorList>
    </citation>
    <scope>NUCLEOTIDE SEQUENCE [LARGE SCALE GENOMIC DNA]</scope>
    <source>
        <strain evidence="2">SN15 / ATCC MYA-4574 / FGSC 10173)</strain>
    </source>
</reference>
<dbReference type="VEuPathDB" id="FungiDB:JI435_142270"/>
<protein>
    <recommendedName>
        <fullName evidence="3">Spherulation-specific family 4</fullName>
    </recommendedName>
</protein>
<evidence type="ECO:0000313" key="2">
    <source>
        <dbReference type="Proteomes" id="UP000663193"/>
    </source>
</evidence>
<dbReference type="EMBL" id="CP069036">
    <property type="protein sequence ID" value="QRD02983.1"/>
    <property type="molecule type" value="Genomic_DNA"/>
</dbReference>